<protein>
    <submittedName>
        <fullName evidence="2">Uncharacterized protein</fullName>
    </submittedName>
</protein>
<dbReference type="EMBL" id="SRLO01004062">
    <property type="protein sequence ID" value="TNN30842.1"/>
    <property type="molecule type" value="Genomic_DNA"/>
</dbReference>
<sequence length="96" mass="10133">MKPKEEGSQDRALGDLAARMKCDTDQGSPGGSVRLQGEEASPLQGGVTPHSPSSQRPGPGFCFNTSLRGEPVQNPEDVRLNAGHSSVFSSDWNVPV</sequence>
<feature type="compositionally biased region" description="Basic and acidic residues" evidence="1">
    <location>
        <begin position="1"/>
        <end position="24"/>
    </location>
</feature>
<organism evidence="2 3">
    <name type="scientific">Liparis tanakae</name>
    <name type="common">Tanaka's snailfish</name>
    <dbReference type="NCBI Taxonomy" id="230148"/>
    <lineage>
        <taxon>Eukaryota</taxon>
        <taxon>Metazoa</taxon>
        <taxon>Chordata</taxon>
        <taxon>Craniata</taxon>
        <taxon>Vertebrata</taxon>
        <taxon>Euteleostomi</taxon>
        <taxon>Actinopterygii</taxon>
        <taxon>Neopterygii</taxon>
        <taxon>Teleostei</taxon>
        <taxon>Neoteleostei</taxon>
        <taxon>Acanthomorphata</taxon>
        <taxon>Eupercaria</taxon>
        <taxon>Perciformes</taxon>
        <taxon>Cottioidei</taxon>
        <taxon>Cottales</taxon>
        <taxon>Liparidae</taxon>
        <taxon>Liparis</taxon>
    </lineage>
</organism>
<accession>A0A4Z2ERB8</accession>
<keyword evidence="3" id="KW-1185">Reference proteome</keyword>
<evidence type="ECO:0000313" key="2">
    <source>
        <dbReference type="EMBL" id="TNN30842.1"/>
    </source>
</evidence>
<proteinExistence type="predicted"/>
<name>A0A4Z2ERB8_9TELE</name>
<dbReference type="AlphaFoldDB" id="A0A4Z2ERB8"/>
<comment type="caution">
    <text evidence="2">The sequence shown here is derived from an EMBL/GenBank/DDBJ whole genome shotgun (WGS) entry which is preliminary data.</text>
</comment>
<reference evidence="2 3" key="1">
    <citation type="submission" date="2019-03" db="EMBL/GenBank/DDBJ databases">
        <title>First draft genome of Liparis tanakae, snailfish: a comprehensive survey of snailfish specific genes.</title>
        <authorList>
            <person name="Kim W."/>
            <person name="Song I."/>
            <person name="Jeong J.-H."/>
            <person name="Kim D."/>
            <person name="Kim S."/>
            <person name="Ryu S."/>
            <person name="Song J.Y."/>
            <person name="Lee S.K."/>
        </authorList>
    </citation>
    <scope>NUCLEOTIDE SEQUENCE [LARGE SCALE GENOMIC DNA]</scope>
    <source>
        <tissue evidence="2">Muscle</tissue>
    </source>
</reference>
<gene>
    <name evidence="2" type="ORF">EYF80_059006</name>
</gene>
<dbReference type="Proteomes" id="UP000314294">
    <property type="component" value="Unassembled WGS sequence"/>
</dbReference>
<evidence type="ECO:0000256" key="1">
    <source>
        <dbReference type="SAM" id="MobiDB-lite"/>
    </source>
</evidence>
<feature type="region of interest" description="Disordered" evidence="1">
    <location>
        <begin position="1"/>
        <end position="61"/>
    </location>
</feature>
<evidence type="ECO:0000313" key="3">
    <source>
        <dbReference type="Proteomes" id="UP000314294"/>
    </source>
</evidence>